<reference evidence="3" key="1">
    <citation type="submission" date="2025-08" db="UniProtKB">
        <authorList>
            <consortium name="Ensembl"/>
        </authorList>
    </citation>
    <scope>IDENTIFICATION</scope>
</reference>
<keyword evidence="4" id="KW-1185">Reference proteome</keyword>
<dbReference type="PROSITE" id="PS50041">
    <property type="entry name" value="C_TYPE_LECTIN_2"/>
    <property type="match status" value="1"/>
</dbReference>
<protein>
    <recommendedName>
        <fullName evidence="2">C-type lectin domain-containing protein</fullName>
    </recommendedName>
</protein>
<dbReference type="PANTHER" id="PTHR45784">
    <property type="entry name" value="C-TYPE LECTIN DOMAIN FAMILY 20 MEMBER A-RELATED"/>
    <property type="match status" value="1"/>
</dbReference>
<feature type="domain" description="C-type lectin" evidence="2">
    <location>
        <begin position="27"/>
        <end position="140"/>
    </location>
</feature>
<dbReference type="PANTHER" id="PTHR45784:SF3">
    <property type="entry name" value="C-TYPE LECTIN DOMAIN FAMILY 4 MEMBER K-LIKE-RELATED"/>
    <property type="match status" value="1"/>
</dbReference>
<feature type="signal peptide" evidence="1">
    <location>
        <begin position="1"/>
        <end position="20"/>
    </location>
</feature>
<keyword evidence="1" id="KW-0732">Signal</keyword>
<dbReference type="InterPro" id="IPR001304">
    <property type="entry name" value="C-type_lectin-like"/>
</dbReference>
<dbReference type="AlphaFoldDB" id="A0A3B3B8X7"/>
<dbReference type="Ensembl" id="ENSOMET00000013234.1">
    <property type="protein sequence ID" value="ENSOMEP00000002000.1"/>
    <property type="gene ID" value="ENSOMEG00000002925.1"/>
</dbReference>
<dbReference type="GeneTree" id="ENSGT00940000177362"/>
<organism evidence="3 4">
    <name type="scientific">Oryzias melastigma</name>
    <name type="common">Marine medaka</name>
    <dbReference type="NCBI Taxonomy" id="30732"/>
    <lineage>
        <taxon>Eukaryota</taxon>
        <taxon>Metazoa</taxon>
        <taxon>Chordata</taxon>
        <taxon>Craniata</taxon>
        <taxon>Vertebrata</taxon>
        <taxon>Euteleostomi</taxon>
        <taxon>Actinopterygii</taxon>
        <taxon>Neopterygii</taxon>
        <taxon>Teleostei</taxon>
        <taxon>Neoteleostei</taxon>
        <taxon>Acanthomorphata</taxon>
        <taxon>Ovalentaria</taxon>
        <taxon>Atherinomorphae</taxon>
        <taxon>Beloniformes</taxon>
        <taxon>Adrianichthyidae</taxon>
        <taxon>Oryziinae</taxon>
        <taxon>Oryzias</taxon>
    </lineage>
</organism>
<evidence type="ECO:0000313" key="3">
    <source>
        <dbReference type="Ensembl" id="ENSOMEP00000002000.1"/>
    </source>
</evidence>
<dbReference type="STRING" id="30732.ENSOMEP00000002000"/>
<feature type="chain" id="PRO_5017424269" description="C-type lectin domain-containing protein" evidence="1">
    <location>
        <begin position="21"/>
        <end position="152"/>
    </location>
</feature>
<accession>A0A3B3B8X7</accession>
<evidence type="ECO:0000259" key="2">
    <source>
        <dbReference type="PROSITE" id="PS50041"/>
    </source>
</evidence>
<evidence type="ECO:0000313" key="4">
    <source>
        <dbReference type="Proteomes" id="UP000261560"/>
    </source>
</evidence>
<evidence type="ECO:0000256" key="1">
    <source>
        <dbReference type="SAM" id="SignalP"/>
    </source>
</evidence>
<dbReference type="InterPro" id="IPR016186">
    <property type="entry name" value="C-type_lectin-like/link_sf"/>
</dbReference>
<dbReference type="PaxDb" id="30732-ENSOMEP00000002000"/>
<sequence>MLLFFLFSLLFVIVVFNVLTLSDLHVTQNPDYVFVNETMNWSSAQRYCRQNFTDLVTVEGSTVWKNIQNVVSPKQKSWIGLYRDSNISWSDGRNFSFYQTPFSFFLFPDLTSSRCCLQHGQTRGHWHFDSCERRFPFICHELLKGDFTTRLL</sequence>
<dbReference type="Pfam" id="PF00059">
    <property type="entry name" value="Lectin_C"/>
    <property type="match status" value="1"/>
</dbReference>
<name>A0A3B3B8X7_ORYME</name>
<dbReference type="OMA" id="QTRGHWH"/>
<dbReference type="SUPFAM" id="SSF56436">
    <property type="entry name" value="C-type lectin-like"/>
    <property type="match status" value="1"/>
</dbReference>
<proteinExistence type="predicted"/>
<dbReference type="Proteomes" id="UP000261560">
    <property type="component" value="Unplaced"/>
</dbReference>
<dbReference type="SMART" id="SM00034">
    <property type="entry name" value="CLECT"/>
    <property type="match status" value="1"/>
</dbReference>
<dbReference type="Gene3D" id="3.10.100.10">
    <property type="entry name" value="Mannose-Binding Protein A, subunit A"/>
    <property type="match status" value="1"/>
</dbReference>
<dbReference type="InterPro" id="IPR016187">
    <property type="entry name" value="CTDL_fold"/>
</dbReference>
<reference evidence="3" key="2">
    <citation type="submission" date="2025-09" db="UniProtKB">
        <authorList>
            <consortium name="Ensembl"/>
        </authorList>
    </citation>
    <scope>IDENTIFICATION</scope>
</reference>